<reference evidence="4" key="1">
    <citation type="journal article" date="2019" name="Int. J. Syst. Evol. Microbiol.">
        <title>The Global Catalogue of Microorganisms (GCM) 10K type strain sequencing project: providing services to taxonomists for standard genome sequencing and annotation.</title>
        <authorList>
            <consortium name="The Broad Institute Genomics Platform"/>
            <consortium name="The Broad Institute Genome Sequencing Center for Infectious Disease"/>
            <person name="Wu L."/>
            <person name="Ma J."/>
        </authorList>
    </citation>
    <scope>NUCLEOTIDE SEQUENCE [LARGE SCALE GENOMIC DNA]</scope>
    <source>
        <strain evidence="4">JCM 13595</strain>
    </source>
</reference>
<evidence type="ECO:0000256" key="1">
    <source>
        <dbReference type="ARBA" id="ARBA00022946"/>
    </source>
</evidence>
<comment type="caution">
    <text evidence="3">The sequence shown here is derived from an EMBL/GenBank/DDBJ whole genome shotgun (WGS) entry which is preliminary data.</text>
</comment>
<dbReference type="Gene3D" id="3.30.1360.120">
    <property type="entry name" value="Probable tRNA modification gtpase trme, domain 1"/>
    <property type="match status" value="1"/>
</dbReference>
<evidence type="ECO:0000256" key="2">
    <source>
        <dbReference type="SAM" id="MobiDB-lite"/>
    </source>
</evidence>
<dbReference type="NCBIfam" id="TIGR03317">
    <property type="entry name" value="ygfZ_signature"/>
    <property type="match status" value="1"/>
</dbReference>
<proteinExistence type="predicted"/>
<dbReference type="InterPro" id="IPR017703">
    <property type="entry name" value="YgfZ/GCV_T_CS"/>
</dbReference>
<accession>A0ABP5FS67</accession>
<dbReference type="SUPFAM" id="SSF103025">
    <property type="entry name" value="Folate-binding domain"/>
    <property type="match status" value="1"/>
</dbReference>
<organism evidence="3 4">
    <name type="scientific">Yaniella flava</name>
    <dbReference type="NCBI Taxonomy" id="287930"/>
    <lineage>
        <taxon>Bacteria</taxon>
        <taxon>Bacillati</taxon>
        <taxon>Actinomycetota</taxon>
        <taxon>Actinomycetes</taxon>
        <taxon>Micrococcales</taxon>
        <taxon>Micrococcaceae</taxon>
        <taxon>Yaniella</taxon>
    </lineage>
</organism>
<dbReference type="InterPro" id="IPR045179">
    <property type="entry name" value="YgfZ/GcvT"/>
</dbReference>
<feature type="region of interest" description="Disordered" evidence="2">
    <location>
        <begin position="376"/>
        <end position="398"/>
    </location>
</feature>
<sequence length="398" mass="43175">MLDVTHIEYTPETSPLLAGEHAIHGAVAADSVDQYVAGHYGHPVQEQRALADGKAVVDLSHYGIVTVTGAERLSWLHTLTTQQLQGMPVPLNSEALFLDLRGRIEIATKVHDDGETTYLITEPTMNASLLDWLTRMQFAARVELADRTGELALLGATDEVPGLDRPVWVDPWPGVSPGGFAYTEAPADHPAVHEDYACHLYILDAEQLVETVTALPEDFRVAGVMASEALRVAAGRPRQLFDTDERSIPHELDWIRTAVHLEKGCYKGQETVARVHNLGHPPRRLVGLLIDGSGHGLPEVGADIIVRPETDDEESMAAARSIGTLKSVAMHHEMGAIGTAIIRRNTKPEAELIIREMPPAGSADDEKPNFTAAAQETLTSPSAGKVVGRVQGLTNLRR</sequence>
<keyword evidence="1" id="KW-0809">Transit peptide</keyword>
<protein>
    <submittedName>
        <fullName evidence="3">Folate-binding protein YgfZ</fullName>
    </submittedName>
</protein>
<dbReference type="Gene3D" id="2.40.30.160">
    <property type="match status" value="1"/>
</dbReference>
<evidence type="ECO:0000313" key="3">
    <source>
        <dbReference type="EMBL" id="GAA2032882.1"/>
    </source>
</evidence>
<dbReference type="Proteomes" id="UP001501461">
    <property type="component" value="Unassembled WGS sequence"/>
</dbReference>
<keyword evidence="4" id="KW-1185">Reference proteome</keyword>
<gene>
    <name evidence="3" type="ORF">GCM10009720_11610</name>
</gene>
<dbReference type="PANTHER" id="PTHR22602">
    <property type="entry name" value="TRANSFERASE CAF17, MITOCHONDRIAL-RELATED"/>
    <property type="match status" value="1"/>
</dbReference>
<evidence type="ECO:0000313" key="4">
    <source>
        <dbReference type="Proteomes" id="UP001501461"/>
    </source>
</evidence>
<dbReference type="EMBL" id="BAAAMN010000017">
    <property type="protein sequence ID" value="GAA2032882.1"/>
    <property type="molecule type" value="Genomic_DNA"/>
</dbReference>
<dbReference type="InterPro" id="IPR027266">
    <property type="entry name" value="TrmE/GcvT-like"/>
</dbReference>
<name>A0ABP5FS67_9MICC</name>
<dbReference type="PANTHER" id="PTHR22602:SF0">
    <property type="entry name" value="TRANSFERASE CAF17, MITOCHONDRIAL-RELATED"/>
    <property type="match status" value="1"/>
</dbReference>
<dbReference type="RefSeq" id="WP_343956670.1">
    <property type="nucleotide sequence ID" value="NZ_BAAAMN010000017.1"/>
</dbReference>